<sequence>MWNTKNAGARSIDTRKSRERDGAMDLLERILNRGNLDKAYKRVNSKHGAPGNDGMTVERHFRGCKKIETNSYKVSRLGDTNRSQYGEKNPQNGLEWRAKALYSYGGGSHYPASHCSAAETDVRTALFERKLWLPSGTEHPAGN</sequence>
<dbReference type="Proteomes" id="UP001236415">
    <property type="component" value="Chromosome"/>
</dbReference>
<proteinExistence type="predicted"/>
<dbReference type="EMBL" id="CP127162">
    <property type="protein sequence ID" value="WIV21634.1"/>
    <property type="molecule type" value="Genomic_DNA"/>
</dbReference>
<protein>
    <submittedName>
        <fullName evidence="1">Uncharacterized protein</fullName>
    </submittedName>
</protein>
<name>A0ABY8X921_9BACL</name>
<accession>A0ABY8X921</accession>
<evidence type="ECO:0000313" key="2">
    <source>
        <dbReference type="Proteomes" id="UP001236415"/>
    </source>
</evidence>
<evidence type="ECO:0000313" key="1">
    <source>
        <dbReference type="EMBL" id="WIV21634.1"/>
    </source>
</evidence>
<organism evidence="1 2">
    <name type="scientific">Paenibacillus polygoni</name>
    <dbReference type="NCBI Taxonomy" id="3050112"/>
    <lineage>
        <taxon>Bacteria</taxon>
        <taxon>Bacillati</taxon>
        <taxon>Bacillota</taxon>
        <taxon>Bacilli</taxon>
        <taxon>Bacillales</taxon>
        <taxon>Paenibacillaceae</taxon>
        <taxon>Paenibacillus</taxon>
    </lineage>
</organism>
<reference evidence="1 2" key="1">
    <citation type="submission" date="2023-06" db="EMBL/GenBank/DDBJ databases">
        <title>Paenibacillus polygonum sp. nov., an endophytic bacterium, isolated from Polygonum lapathifolium L. in Nanji Wetland National Nature Reserve, South of Poyang Lake, Jiangxi Province, China.</title>
        <authorList>
            <person name="Yu Z."/>
        </authorList>
    </citation>
    <scope>NUCLEOTIDE SEQUENCE [LARGE SCALE GENOMIC DNA]</scope>
    <source>
        <strain evidence="1 2">C31</strain>
    </source>
</reference>
<keyword evidence="2" id="KW-1185">Reference proteome</keyword>
<dbReference type="RefSeq" id="WP_285749536.1">
    <property type="nucleotide sequence ID" value="NZ_CP127162.1"/>
</dbReference>
<gene>
    <name evidence="1" type="ORF">QPK24_05800</name>
</gene>